<name>A0A9D9IZF1_9BACT</name>
<keyword evidence="1" id="KW-0732">Signal</keyword>
<sequence>MKYRLLTAALASILAAFPTAAQFYTLGSEPASVRWSSIETPTYRLIYPNGLDSLARVYALHLEQAAALVGNTAGFRPNQSFSKRMPVVLHAHTAYSNGLVSWTPRRVELMTMPDPDWPEPTPWETQLTLHESRHVAQMQYTAARPFRGWTYLTGQLVSGALAALYCGPAFFEGDAVVAETALTRGGRGRTADFLEYFRVSFAEDGFRNYWRWRYGSQRLYTPDYYRIGYITAAGVRSIYDTPDFTARYYQRIADHGGVTFNNFSKTIEDISGKKLDAAFTEIRDSLRSFWNEDDARRAPFMASRPLSSPGKRYTELNGLTPAGGRMFAVRSGITVPHQLVEIFPDGSLEVLGNFSSSSTGPEYSAATGRLFWSEYRRDPRWEMKSSSDIRYMGADGRRHTLTRGKRYFHPAAHPSEALLAVCEYPVGGGSSIVVLDAQDGSRLQVFKAPDGMQLLEPVWLGGELYSTALTDGGYCICRIPDFSCVLGPQPVKIRQIQARGGRLLFTSDLSGVNELYEFNPADGSLIQLTSTRFGAADFRFSPDGSTLYYTSLSSDGRTVCSTPADSLVRRRADFSRLPEYPFTKELAAGEPQKTFDLEAAADSPLQGISAPRRYSKLGNLFRFHSWMPLYVDYDAVSSLSLSSLSSAASLGATAFFQNDLGDFWGSAAYKAGYGSLSGWRHSGHLNFSWSGWYPVVEAKLHFNERETFNYFEQENGLKYAGAGAPLFNASIDIYVPLAFSRGGWNGGLIPEVSIAATNDGLVGEDGSRRYMSRMSAGLRGYLMEATPSSRIYPRWGVGAELGVNGRPGLLSLFCPNFYSYLYGYVPGVWQTHGLRLSAIYERLISTGSYCEALMVTAPRGFETASSSALSVFPGRMKLSADYAMPLLPLDWSGLCPLAYVRNFELTLHGDLSLVSTGASPQEAAAGSLFSAGADFSVRLGNLLWLPYDTRIGVSWNYKGGSLFSALQAAGYEKSRHSISLIFSVDL</sequence>
<organism evidence="2 3">
    <name type="scientific">Candidatus Cryptobacteroides avistercoris</name>
    <dbReference type="NCBI Taxonomy" id="2840758"/>
    <lineage>
        <taxon>Bacteria</taxon>
        <taxon>Pseudomonadati</taxon>
        <taxon>Bacteroidota</taxon>
        <taxon>Bacteroidia</taxon>
        <taxon>Bacteroidales</taxon>
        <taxon>Candidatus Cryptobacteroides</taxon>
    </lineage>
</organism>
<protein>
    <submittedName>
        <fullName evidence="2">PD40 domain-containing protein</fullName>
    </submittedName>
</protein>
<dbReference type="EMBL" id="JADILW010000066">
    <property type="protein sequence ID" value="MBO8480328.1"/>
    <property type="molecule type" value="Genomic_DNA"/>
</dbReference>
<dbReference type="Proteomes" id="UP000823769">
    <property type="component" value="Unassembled WGS sequence"/>
</dbReference>
<dbReference type="AlphaFoldDB" id="A0A9D9IZF1"/>
<dbReference type="Gene3D" id="2.120.10.30">
    <property type="entry name" value="TolB, C-terminal domain"/>
    <property type="match status" value="1"/>
</dbReference>
<accession>A0A9D9IZF1</accession>
<evidence type="ECO:0000313" key="3">
    <source>
        <dbReference type="Proteomes" id="UP000823769"/>
    </source>
</evidence>
<evidence type="ECO:0000313" key="2">
    <source>
        <dbReference type="EMBL" id="MBO8480328.1"/>
    </source>
</evidence>
<comment type="caution">
    <text evidence="2">The sequence shown here is derived from an EMBL/GenBank/DDBJ whole genome shotgun (WGS) entry which is preliminary data.</text>
</comment>
<feature type="signal peptide" evidence="1">
    <location>
        <begin position="1"/>
        <end position="21"/>
    </location>
</feature>
<dbReference type="Pfam" id="PF07676">
    <property type="entry name" value="PD40"/>
    <property type="match status" value="1"/>
</dbReference>
<gene>
    <name evidence="2" type="ORF">IAB76_04360</name>
</gene>
<dbReference type="SUPFAM" id="SSF82171">
    <property type="entry name" value="DPP6 N-terminal domain-like"/>
    <property type="match status" value="1"/>
</dbReference>
<dbReference type="InterPro" id="IPR011659">
    <property type="entry name" value="WD40"/>
</dbReference>
<dbReference type="InterPro" id="IPR011042">
    <property type="entry name" value="6-blade_b-propeller_TolB-like"/>
</dbReference>
<feature type="chain" id="PRO_5039195222" evidence="1">
    <location>
        <begin position="22"/>
        <end position="986"/>
    </location>
</feature>
<reference evidence="2" key="2">
    <citation type="journal article" date="2021" name="PeerJ">
        <title>Extensive microbial diversity within the chicken gut microbiome revealed by metagenomics and culture.</title>
        <authorList>
            <person name="Gilroy R."/>
            <person name="Ravi A."/>
            <person name="Getino M."/>
            <person name="Pursley I."/>
            <person name="Horton D.L."/>
            <person name="Alikhan N.F."/>
            <person name="Baker D."/>
            <person name="Gharbi K."/>
            <person name="Hall N."/>
            <person name="Watson M."/>
            <person name="Adriaenssens E.M."/>
            <person name="Foster-Nyarko E."/>
            <person name="Jarju S."/>
            <person name="Secka A."/>
            <person name="Antonio M."/>
            <person name="Oren A."/>
            <person name="Chaudhuri R.R."/>
            <person name="La Ragione R."/>
            <person name="Hildebrand F."/>
            <person name="Pallen M.J."/>
        </authorList>
    </citation>
    <scope>NUCLEOTIDE SEQUENCE</scope>
    <source>
        <strain evidence="2">B3-1481</strain>
    </source>
</reference>
<proteinExistence type="predicted"/>
<reference evidence="2" key="1">
    <citation type="submission" date="2020-10" db="EMBL/GenBank/DDBJ databases">
        <authorList>
            <person name="Gilroy R."/>
        </authorList>
    </citation>
    <scope>NUCLEOTIDE SEQUENCE</scope>
    <source>
        <strain evidence="2">B3-1481</strain>
    </source>
</reference>
<evidence type="ECO:0000256" key="1">
    <source>
        <dbReference type="SAM" id="SignalP"/>
    </source>
</evidence>